<dbReference type="RefSeq" id="WP_068020753.1">
    <property type="nucleotide sequence ID" value="NZ_QQAZ01000003.1"/>
</dbReference>
<dbReference type="InterPro" id="IPR050109">
    <property type="entry name" value="HTH-type_TetR-like_transc_reg"/>
</dbReference>
<comment type="caution">
    <text evidence="3">The sequence shown here is derived from an EMBL/GenBank/DDBJ whole genome shotgun (WGS) entry which is preliminary data.</text>
</comment>
<dbReference type="GO" id="GO:0003700">
    <property type="term" value="F:DNA-binding transcription factor activity"/>
    <property type="evidence" value="ECO:0007669"/>
    <property type="project" value="TreeGrafter"/>
</dbReference>
<dbReference type="Gene3D" id="1.10.357.10">
    <property type="entry name" value="Tetracycline Repressor, domain 2"/>
    <property type="match status" value="1"/>
</dbReference>
<evidence type="ECO:0000256" key="1">
    <source>
        <dbReference type="ARBA" id="ARBA00023125"/>
    </source>
</evidence>
<accession>A0A370H7N2</accession>
<dbReference type="AlphaFoldDB" id="A0A370H7N2"/>
<dbReference type="SUPFAM" id="SSF48498">
    <property type="entry name" value="Tetracyclin repressor-like, C-terminal domain"/>
    <property type="match status" value="1"/>
</dbReference>
<dbReference type="InterPro" id="IPR036271">
    <property type="entry name" value="Tet_transcr_reg_TetR-rel_C_sf"/>
</dbReference>
<dbReference type="Proteomes" id="UP000255355">
    <property type="component" value="Unassembled WGS sequence"/>
</dbReference>
<evidence type="ECO:0000313" key="4">
    <source>
        <dbReference type="Proteomes" id="UP000255355"/>
    </source>
</evidence>
<dbReference type="InterPro" id="IPR009057">
    <property type="entry name" value="Homeodomain-like_sf"/>
</dbReference>
<dbReference type="InterPro" id="IPR001647">
    <property type="entry name" value="HTH_TetR"/>
</dbReference>
<protein>
    <submittedName>
        <fullName evidence="3">TetR family transcriptional regulator</fullName>
    </submittedName>
</protein>
<gene>
    <name evidence="3" type="ORF">DFR68_10376</name>
</gene>
<reference evidence="3 4" key="1">
    <citation type="submission" date="2018-07" db="EMBL/GenBank/DDBJ databases">
        <title>Genomic Encyclopedia of Type Strains, Phase IV (KMG-IV): sequencing the most valuable type-strain genomes for metagenomic binning, comparative biology and taxonomic classification.</title>
        <authorList>
            <person name="Goeker M."/>
        </authorList>
    </citation>
    <scope>NUCLEOTIDE SEQUENCE [LARGE SCALE GENOMIC DNA]</scope>
    <source>
        <strain evidence="3 4">DSM 44952</strain>
    </source>
</reference>
<dbReference type="PANTHER" id="PTHR30055:SF233">
    <property type="entry name" value="REGULATORY PROTEIN TETR"/>
    <property type="match status" value="1"/>
</dbReference>
<dbReference type="EMBL" id="QQAZ01000003">
    <property type="protein sequence ID" value="RDI52692.1"/>
    <property type="molecule type" value="Genomic_DNA"/>
</dbReference>
<sequence length="203" mass="22193">MTAPAPPSTAKGKATWARLVACARAEAIRTGGTVEIAPVAEAAGVVPSLVNRYFGSKAGLVSAVVDDFFDRLHAQVLNIDLDSAGDWATHERLRLEQGVQFHYADPFAVVLYTQLSRDPLVARTETERIEIVIQHAAHNIRRGQQRGELPAHIDPEFAGAAMFGAMRQVMVAAMRRRRRPRPEQLVGMLWPQVAAAVGLKPEI</sequence>
<dbReference type="PANTHER" id="PTHR30055">
    <property type="entry name" value="HTH-TYPE TRANSCRIPTIONAL REGULATOR RUTR"/>
    <property type="match status" value="1"/>
</dbReference>
<dbReference type="OrthoDB" id="3687980at2"/>
<dbReference type="GO" id="GO:0000976">
    <property type="term" value="F:transcription cis-regulatory region binding"/>
    <property type="evidence" value="ECO:0007669"/>
    <property type="project" value="TreeGrafter"/>
</dbReference>
<evidence type="ECO:0000259" key="2">
    <source>
        <dbReference type="Pfam" id="PF00440"/>
    </source>
</evidence>
<dbReference type="Pfam" id="PF00440">
    <property type="entry name" value="TetR_N"/>
    <property type="match status" value="1"/>
</dbReference>
<evidence type="ECO:0000313" key="3">
    <source>
        <dbReference type="EMBL" id="RDI52692.1"/>
    </source>
</evidence>
<proteinExistence type="predicted"/>
<name>A0A370H7N2_9NOCA</name>
<organism evidence="3 4">
    <name type="scientific">Nocardia mexicana</name>
    <dbReference type="NCBI Taxonomy" id="279262"/>
    <lineage>
        <taxon>Bacteria</taxon>
        <taxon>Bacillati</taxon>
        <taxon>Actinomycetota</taxon>
        <taxon>Actinomycetes</taxon>
        <taxon>Mycobacteriales</taxon>
        <taxon>Nocardiaceae</taxon>
        <taxon>Nocardia</taxon>
    </lineage>
</organism>
<dbReference type="STRING" id="1210089.GCA_001613165_03535"/>
<dbReference type="Gene3D" id="1.10.10.60">
    <property type="entry name" value="Homeodomain-like"/>
    <property type="match status" value="1"/>
</dbReference>
<feature type="domain" description="HTH tetR-type" evidence="2">
    <location>
        <begin position="36"/>
        <end position="64"/>
    </location>
</feature>
<keyword evidence="4" id="KW-1185">Reference proteome</keyword>
<keyword evidence="1" id="KW-0238">DNA-binding</keyword>
<dbReference type="SUPFAM" id="SSF46689">
    <property type="entry name" value="Homeodomain-like"/>
    <property type="match status" value="1"/>
</dbReference>